<comment type="caution">
    <text evidence="3">The sequence shown here is derived from an EMBL/GenBank/DDBJ whole genome shotgun (WGS) entry which is preliminary data.</text>
</comment>
<evidence type="ECO:0000259" key="2">
    <source>
        <dbReference type="Pfam" id="PF22980"/>
    </source>
</evidence>
<proteinExistence type="predicted"/>
<evidence type="ECO:0000313" key="3">
    <source>
        <dbReference type="EMBL" id="KAF4126450.1"/>
    </source>
</evidence>
<dbReference type="GeneID" id="55966416"/>
<keyword evidence="4" id="KW-1185">Reference proteome</keyword>
<dbReference type="InterPro" id="IPR054505">
    <property type="entry name" value="Myb_DNA-bind_8"/>
</dbReference>
<gene>
    <name evidence="3" type="ORF">GMORB2_0186</name>
</gene>
<evidence type="ECO:0000256" key="1">
    <source>
        <dbReference type="SAM" id="MobiDB-lite"/>
    </source>
</evidence>
<sequence length="253" mass="27629">MSPNNGENATARFLFAILKQKNLKDIDWNQVAQDPVLMQPISNGHAARMRYFRFRATVEGHEGRVAKTRAGDTANKSRASRAKARKVSSESVPESNTHSSGAVRIKKEFDYPTRTYPMSNCSPASISVSAGASPYLSDCHDDFGTGRFPTPCSDDMTNHIHTQRQTVIDPAVTIEGGGNIPHNAALFTPLFLDPGHPNNGSDNMHSPAFSSAFDDASIDMVHFGSDAARVSPDITAPYMMGSNDWDQSLQHQF</sequence>
<dbReference type="Proteomes" id="UP000749293">
    <property type="component" value="Unassembled WGS sequence"/>
</dbReference>
<dbReference type="AlphaFoldDB" id="A0A9P4Z0S2"/>
<accession>A0A9P4Z0S2</accession>
<evidence type="ECO:0000313" key="4">
    <source>
        <dbReference type="Proteomes" id="UP000749293"/>
    </source>
</evidence>
<feature type="domain" description="Myb-like DNA-binding" evidence="2">
    <location>
        <begin position="10"/>
        <end position="56"/>
    </location>
</feature>
<feature type="region of interest" description="Disordered" evidence="1">
    <location>
        <begin position="64"/>
        <end position="101"/>
    </location>
</feature>
<dbReference type="OrthoDB" id="3944408at2759"/>
<reference evidence="3" key="1">
    <citation type="submission" date="2020-03" db="EMBL/GenBank/DDBJ databases">
        <title>Site-based positive gene gene selection in Geosmithia morbida across the United States reveals a broad range of putative effectors and factors for local host and environmental adapation.</title>
        <authorList>
            <person name="Onufrak A."/>
            <person name="Murdoch R.W."/>
            <person name="Gazis R."/>
            <person name="Huff M."/>
            <person name="Staton M."/>
            <person name="Klingeman W."/>
            <person name="Hadziabdic D."/>
        </authorList>
    </citation>
    <scope>NUCLEOTIDE SEQUENCE</scope>
    <source>
        <strain evidence="3">1262</strain>
    </source>
</reference>
<organism evidence="3 4">
    <name type="scientific">Geosmithia morbida</name>
    <dbReference type="NCBI Taxonomy" id="1094350"/>
    <lineage>
        <taxon>Eukaryota</taxon>
        <taxon>Fungi</taxon>
        <taxon>Dikarya</taxon>
        <taxon>Ascomycota</taxon>
        <taxon>Pezizomycotina</taxon>
        <taxon>Sordariomycetes</taxon>
        <taxon>Hypocreomycetidae</taxon>
        <taxon>Hypocreales</taxon>
        <taxon>Bionectriaceae</taxon>
        <taxon>Geosmithia</taxon>
    </lineage>
</organism>
<protein>
    <recommendedName>
        <fullName evidence="2">Myb-like DNA-binding domain-containing protein</fullName>
    </recommendedName>
</protein>
<dbReference type="EMBL" id="JAANYQ010000001">
    <property type="protein sequence ID" value="KAF4126450.1"/>
    <property type="molecule type" value="Genomic_DNA"/>
</dbReference>
<dbReference type="RefSeq" id="XP_035325102.1">
    <property type="nucleotide sequence ID" value="XM_035462172.1"/>
</dbReference>
<name>A0A9P4Z0S2_9HYPO</name>
<dbReference type="Pfam" id="PF22980">
    <property type="entry name" value="Myb_DNA-bind_8"/>
    <property type="match status" value="1"/>
</dbReference>